<sequence>MQKSQKSQLSRQGPNTNHLLSKSSQPTLQILKHLEQNIPSQQQHYHGTNLPPNNLMLLIQHLMLQGLLWIIFEHSMIIELRQELLVSSNKTIEGRGVNYMNNVIIHGIHIKKIVPKDGDMIKDSYTHFGLRIRSDDDAISILEPPIFG</sequence>
<evidence type="ECO:0000256" key="3">
    <source>
        <dbReference type="SAM" id="MobiDB-lite"/>
    </source>
</evidence>
<dbReference type="InterPro" id="IPR045032">
    <property type="entry name" value="PEL"/>
</dbReference>
<dbReference type="EMBL" id="QJKJ01001789">
    <property type="protein sequence ID" value="RDY05879.1"/>
    <property type="molecule type" value="Genomic_DNA"/>
</dbReference>
<dbReference type="Gene3D" id="2.160.20.10">
    <property type="entry name" value="Single-stranded right-handed beta-helix, Pectin lyase-like"/>
    <property type="match status" value="1"/>
</dbReference>
<organism evidence="4 5">
    <name type="scientific">Mucuna pruriens</name>
    <name type="common">Velvet bean</name>
    <name type="synonym">Dolichos pruriens</name>
    <dbReference type="NCBI Taxonomy" id="157652"/>
    <lineage>
        <taxon>Eukaryota</taxon>
        <taxon>Viridiplantae</taxon>
        <taxon>Streptophyta</taxon>
        <taxon>Embryophyta</taxon>
        <taxon>Tracheophyta</taxon>
        <taxon>Spermatophyta</taxon>
        <taxon>Magnoliopsida</taxon>
        <taxon>eudicotyledons</taxon>
        <taxon>Gunneridae</taxon>
        <taxon>Pentapetalae</taxon>
        <taxon>rosids</taxon>
        <taxon>fabids</taxon>
        <taxon>Fabales</taxon>
        <taxon>Fabaceae</taxon>
        <taxon>Papilionoideae</taxon>
        <taxon>50 kb inversion clade</taxon>
        <taxon>NPAAA clade</taxon>
        <taxon>indigoferoid/millettioid clade</taxon>
        <taxon>Phaseoleae</taxon>
        <taxon>Mucuna</taxon>
    </lineage>
</organism>
<protein>
    <submittedName>
        <fullName evidence="4">Pectate lyase 3</fullName>
    </submittedName>
</protein>
<keyword evidence="5" id="KW-1185">Reference proteome</keyword>
<dbReference type="PANTHER" id="PTHR31683">
    <property type="entry name" value="PECTATE LYASE 18-RELATED"/>
    <property type="match status" value="1"/>
</dbReference>
<dbReference type="GO" id="GO:0030570">
    <property type="term" value="F:pectate lyase activity"/>
    <property type="evidence" value="ECO:0007669"/>
    <property type="project" value="InterPro"/>
</dbReference>
<dbReference type="InterPro" id="IPR011050">
    <property type="entry name" value="Pectin_lyase_fold/virulence"/>
</dbReference>
<keyword evidence="4" id="KW-0456">Lyase</keyword>
<evidence type="ECO:0000313" key="4">
    <source>
        <dbReference type="EMBL" id="RDY05879.1"/>
    </source>
</evidence>
<feature type="region of interest" description="Disordered" evidence="3">
    <location>
        <begin position="1"/>
        <end position="22"/>
    </location>
</feature>
<gene>
    <name evidence="4" type="primary">AT59</name>
    <name evidence="4" type="ORF">CR513_10225</name>
</gene>
<dbReference type="STRING" id="157652.A0A371HSW5"/>
<dbReference type="Proteomes" id="UP000257109">
    <property type="component" value="Unassembled WGS sequence"/>
</dbReference>
<feature type="non-terminal residue" evidence="4">
    <location>
        <position position="1"/>
    </location>
</feature>
<comment type="subcellular location">
    <subcellularLocation>
        <location evidence="1">Secreted</location>
        <location evidence="1">Cell wall</location>
    </subcellularLocation>
</comment>
<evidence type="ECO:0000256" key="1">
    <source>
        <dbReference type="ARBA" id="ARBA00004191"/>
    </source>
</evidence>
<keyword evidence="2" id="KW-0134">Cell wall</keyword>
<evidence type="ECO:0000256" key="2">
    <source>
        <dbReference type="ARBA" id="ARBA00022512"/>
    </source>
</evidence>
<reference evidence="4" key="1">
    <citation type="submission" date="2018-05" db="EMBL/GenBank/DDBJ databases">
        <title>Draft genome of Mucuna pruriens seed.</title>
        <authorList>
            <person name="Nnadi N.E."/>
            <person name="Vos R."/>
            <person name="Hasami M.H."/>
            <person name="Devisetty U.K."/>
            <person name="Aguiy J.C."/>
        </authorList>
    </citation>
    <scope>NUCLEOTIDE SEQUENCE [LARGE SCALE GENOMIC DNA]</scope>
    <source>
        <strain evidence="4">JCA_2017</strain>
    </source>
</reference>
<dbReference type="OrthoDB" id="1738612at2759"/>
<dbReference type="SUPFAM" id="SSF51126">
    <property type="entry name" value="Pectin lyase-like"/>
    <property type="match status" value="1"/>
</dbReference>
<dbReference type="PANTHER" id="PTHR31683:SF184">
    <property type="entry name" value="PECTATE LYASE"/>
    <property type="match status" value="1"/>
</dbReference>
<dbReference type="InterPro" id="IPR012334">
    <property type="entry name" value="Pectin_lyas_fold"/>
</dbReference>
<accession>A0A371HSW5</accession>
<name>A0A371HSW5_MUCPR</name>
<evidence type="ECO:0000313" key="5">
    <source>
        <dbReference type="Proteomes" id="UP000257109"/>
    </source>
</evidence>
<comment type="caution">
    <text evidence="4">The sequence shown here is derived from an EMBL/GenBank/DDBJ whole genome shotgun (WGS) entry which is preliminary data.</text>
</comment>
<proteinExistence type="predicted"/>
<dbReference type="AlphaFoldDB" id="A0A371HSW5"/>
<keyword evidence="2" id="KW-0964">Secreted</keyword>